<organism evidence="1 2">
    <name type="scientific">Amycolatopsis suaedae</name>
    <dbReference type="NCBI Taxonomy" id="2510978"/>
    <lineage>
        <taxon>Bacteria</taxon>
        <taxon>Bacillati</taxon>
        <taxon>Actinomycetota</taxon>
        <taxon>Actinomycetes</taxon>
        <taxon>Pseudonocardiales</taxon>
        <taxon>Pseudonocardiaceae</taxon>
        <taxon>Amycolatopsis</taxon>
    </lineage>
</organism>
<evidence type="ECO:0000313" key="2">
    <source>
        <dbReference type="Proteomes" id="UP000292003"/>
    </source>
</evidence>
<comment type="caution">
    <text evidence="1">The sequence shown here is derived from an EMBL/GenBank/DDBJ whole genome shotgun (WGS) entry which is preliminary data.</text>
</comment>
<sequence>MTDSLAVAAYRPRRTRTEGLTHRDGWAVKRIGITVDDKLPGEAELAAAMDAAAGLLPPVNETGAAFLVVHRGEEALWALMGWWELDILYQRLFRAELGTTRFERVGPDGPTACVWELVAVAHERDAWVRHVLGRPEEPDLAGYLAAGLCIEPA</sequence>
<dbReference type="RefSeq" id="WP_130478019.1">
    <property type="nucleotide sequence ID" value="NZ_SFCC01000013.1"/>
</dbReference>
<keyword evidence="2" id="KW-1185">Reference proteome</keyword>
<dbReference type="EMBL" id="SFCC01000013">
    <property type="protein sequence ID" value="RZQ61205.1"/>
    <property type="molecule type" value="Genomic_DNA"/>
</dbReference>
<dbReference type="AlphaFoldDB" id="A0A4V2ELD7"/>
<protein>
    <submittedName>
        <fullName evidence="1">Uncharacterized protein</fullName>
    </submittedName>
</protein>
<name>A0A4V2ELD7_9PSEU</name>
<proteinExistence type="predicted"/>
<dbReference type="Proteomes" id="UP000292003">
    <property type="component" value="Unassembled WGS sequence"/>
</dbReference>
<evidence type="ECO:0000313" key="1">
    <source>
        <dbReference type="EMBL" id="RZQ61205.1"/>
    </source>
</evidence>
<accession>A0A4V2ELD7</accession>
<gene>
    <name evidence="1" type="ORF">EWH70_25360</name>
</gene>
<dbReference type="OrthoDB" id="1248892at2"/>
<reference evidence="1 2" key="1">
    <citation type="submission" date="2019-02" db="EMBL/GenBank/DDBJ databases">
        <title>Draft genome sequence of Amycolatopsis sp. 8-3EHSu isolated from roots of Suaeda maritima.</title>
        <authorList>
            <person name="Duangmal K."/>
            <person name="Chantavorakit T."/>
        </authorList>
    </citation>
    <scope>NUCLEOTIDE SEQUENCE [LARGE SCALE GENOMIC DNA]</scope>
    <source>
        <strain evidence="1 2">8-3EHSu</strain>
    </source>
</reference>